<dbReference type="GO" id="GO:0004843">
    <property type="term" value="F:cysteine-type deubiquitinase activity"/>
    <property type="evidence" value="ECO:0007669"/>
    <property type="project" value="UniProtKB-EC"/>
</dbReference>
<keyword evidence="10" id="KW-1185">Reference proteome</keyword>
<gene>
    <name evidence="9" type="primary">OTUB2</name>
</gene>
<dbReference type="PANTHER" id="PTHR12931:SF15">
    <property type="entry name" value="UBIQUITIN THIOESTERASE OTUBAIN-LIKE"/>
    <property type="match status" value="1"/>
</dbReference>
<dbReference type="Ensembl" id="ENSSFOT00015023674.2">
    <property type="protein sequence ID" value="ENSSFOP00015023418.1"/>
    <property type="gene ID" value="ENSSFOG00015015064.2"/>
</dbReference>
<evidence type="ECO:0000256" key="5">
    <source>
        <dbReference type="ARBA" id="ARBA00022786"/>
    </source>
</evidence>
<dbReference type="GO" id="GO:0043130">
    <property type="term" value="F:ubiquitin binding"/>
    <property type="evidence" value="ECO:0007669"/>
    <property type="project" value="TreeGrafter"/>
</dbReference>
<dbReference type="Gene3D" id="3.30.200.60">
    <property type="entry name" value="Peptidase C65 Otubain, subdomain 1"/>
    <property type="match status" value="1"/>
</dbReference>
<keyword evidence="6" id="KW-0378">Hydrolase</keyword>
<proteinExistence type="inferred from homology"/>
<comment type="catalytic activity">
    <reaction evidence="1">
        <text>Thiol-dependent hydrolysis of ester, thioester, amide, peptide and isopeptide bonds formed by the C-terminal Gly of ubiquitin (a 76-residue protein attached to proteins as an intracellular targeting signal).</text>
        <dbReference type="EC" id="3.4.19.12"/>
    </reaction>
</comment>
<evidence type="ECO:0000259" key="8">
    <source>
        <dbReference type="PROSITE" id="PS50802"/>
    </source>
</evidence>
<dbReference type="Pfam" id="PF10275">
    <property type="entry name" value="Peptidase_C65"/>
    <property type="match status" value="1"/>
</dbReference>
<dbReference type="InterPro" id="IPR042468">
    <property type="entry name" value="Peptidase_C65_otubain_sub1"/>
</dbReference>
<dbReference type="Gene3D" id="1.20.1300.20">
    <property type="entry name" value="Peptidase C65 Otubain, subdomain 2"/>
    <property type="match status" value="1"/>
</dbReference>
<keyword evidence="5" id="KW-0833">Ubl conjugation pathway</keyword>
<evidence type="ECO:0000256" key="1">
    <source>
        <dbReference type="ARBA" id="ARBA00000707"/>
    </source>
</evidence>
<dbReference type="InterPro" id="IPR003323">
    <property type="entry name" value="OTU_dom"/>
</dbReference>
<dbReference type="KEGG" id="sfm:108919435"/>
<dbReference type="InterPro" id="IPR042467">
    <property type="entry name" value="Peptidase_C65_otubain_sub2"/>
</dbReference>
<sequence length="222" mass="25253">MDEKYISKTQEISTVLLDESKYQNLFKEYASIRRIRGDGNCFYRAFAFGCLEAVKSSSGAQKFREAVMRGPAELLSAGFDESAFKHLFDTFVNVLERCEAEDNHSTLFELFNEQSTSDSVVQYLRYLTSAYLQNHSDFFQQFVEAPSLKVYCTQEVETMAMECDHVEIVALSEALGVGIRIVSMEGCNGDLNHITIPTGTEPILHFLYKHSHYDILYQVAQS</sequence>
<keyword evidence="7" id="KW-0788">Thiol protease</keyword>
<dbReference type="PROSITE" id="PS50802">
    <property type="entry name" value="OTU"/>
    <property type="match status" value="1"/>
</dbReference>
<organism evidence="9 10">
    <name type="scientific">Scleropages formosus</name>
    <name type="common">Asian bonytongue</name>
    <name type="synonym">Osteoglossum formosum</name>
    <dbReference type="NCBI Taxonomy" id="113540"/>
    <lineage>
        <taxon>Eukaryota</taxon>
        <taxon>Metazoa</taxon>
        <taxon>Chordata</taxon>
        <taxon>Craniata</taxon>
        <taxon>Vertebrata</taxon>
        <taxon>Euteleostomi</taxon>
        <taxon>Actinopterygii</taxon>
        <taxon>Neopterygii</taxon>
        <taxon>Teleostei</taxon>
        <taxon>Osteoglossocephala</taxon>
        <taxon>Osteoglossomorpha</taxon>
        <taxon>Osteoglossiformes</taxon>
        <taxon>Osteoglossidae</taxon>
        <taxon>Scleropages</taxon>
    </lineage>
</organism>
<dbReference type="Proteomes" id="UP000694397">
    <property type="component" value="Chromosome 15"/>
</dbReference>
<dbReference type="GO" id="GO:0006508">
    <property type="term" value="P:proteolysis"/>
    <property type="evidence" value="ECO:0007669"/>
    <property type="project" value="UniProtKB-KW"/>
</dbReference>
<reference evidence="9" key="3">
    <citation type="submission" date="2025-09" db="UniProtKB">
        <authorList>
            <consortium name="Ensembl"/>
        </authorList>
    </citation>
    <scope>IDENTIFICATION</scope>
</reference>
<dbReference type="AlphaFoldDB" id="A0A8C9S2T2"/>
<accession>A0A8C9S2T2</accession>
<evidence type="ECO:0000256" key="4">
    <source>
        <dbReference type="ARBA" id="ARBA00022670"/>
    </source>
</evidence>
<dbReference type="FunFam" id="1.20.1300.20:FF:000001">
    <property type="entry name" value="Ubiquitin thioesterase OTUB1"/>
    <property type="match status" value="1"/>
</dbReference>
<evidence type="ECO:0000313" key="9">
    <source>
        <dbReference type="Ensembl" id="ENSSFOP00015023418.1"/>
    </source>
</evidence>
<name>A0A8C9S2T2_SCLFO</name>
<dbReference type="SUPFAM" id="SSF54001">
    <property type="entry name" value="Cysteine proteinases"/>
    <property type="match status" value="1"/>
</dbReference>
<dbReference type="GO" id="GO:0071108">
    <property type="term" value="P:protein K48-linked deubiquitination"/>
    <property type="evidence" value="ECO:0007669"/>
    <property type="project" value="TreeGrafter"/>
</dbReference>
<feature type="domain" description="OTU" evidence="8">
    <location>
        <begin position="30"/>
        <end position="219"/>
    </location>
</feature>
<evidence type="ECO:0000256" key="7">
    <source>
        <dbReference type="ARBA" id="ARBA00022807"/>
    </source>
</evidence>
<evidence type="ECO:0000313" key="10">
    <source>
        <dbReference type="Proteomes" id="UP000694397"/>
    </source>
</evidence>
<comment type="similarity">
    <text evidence="2">Belongs to the peptidase C65 family.</text>
</comment>
<dbReference type="PANTHER" id="PTHR12931">
    <property type="entry name" value="UBIQUITIN THIOLESTERASE PROTEIN OTUB"/>
    <property type="match status" value="1"/>
</dbReference>
<keyword evidence="4" id="KW-0645">Protease</keyword>
<evidence type="ECO:0000256" key="6">
    <source>
        <dbReference type="ARBA" id="ARBA00022801"/>
    </source>
</evidence>
<reference evidence="9" key="2">
    <citation type="submission" date="2025-08" db="UniProtKB">
        <authorList>
            <consortium name="Ensembl"/>
        </authorList>
    </citation>
    <scope>IDENTIFICATION</scope>
</reference>
<dbReference type="GeneTree" id="ENSGT00390000006979"/>
<protein>
    <recommendedName>
        <fullName evidence="3">ubiquitinyl hydrolase 1</fullName>
        <ecNumber evidence="3">3.4.19.12</ecNumber>
    </recommendedName>
</protein>
<dbReference type="GO" id="GO:0005634">
    <property type="term" value="C:nucleus"/>
    <property type="evidence" value="ECO:0007669"/>
    <property type="project" value="TreeGrafter"/>
</dbReference>
<dbReference type="OrthoDB" id="18915at2759"/>
<dbReference type="InterPro" id="IPR038765">
    <property type="entry name" value="Papain-like_cys_pep_sf"/>
</dbReference>
<dbReference type="EC" id="3.4.19.12" evidence="3"/>
<evidence type="ECO:0000256" key="2">
    <source>
        <dbReference type="ARBA" id="ARBA00006579"/>
    </source>
</evidence>
<dbReference type="InterPro" id="IPR019400">
    <property type="entry name" value="Peptidase_C65_otubain"/>
</dbReference>
<dbReference type="GO" id="GO:2000780">
    <property type="term" value="P:negative regulation of double-strand break repair"/>
    <property type="evidence" value="ECO:0007669"/>
    <property type="project" value="TreeGrafter"/>
</dbReference>
<reference evidence="9 10" key="1">
    <citation type="submission" date="2019-04" db="EMBL/GenBank/DDBJ databases">
        <authorList>
            <consortium name="Wellcome Sanger Institute Data Sharing"/>
        </authorList>
    </citation>
    <scope>NUCLEOTIDE SEQUENCE [LARGE SCALE GENOMIC DNA]</scope>
</reference>
<evidence type="ECO:0000256" key="3">
    <source>
        <dbReference type="ARBA" id="ARBA00012759"/>
    </source>
</evidence>